<dbReference type="Proteomes" id="UP000654075">
    <property type="component" value="Unassembled WGS sequence"/>
</dbReference>
<evidence type="ECO:0000313" key="2">
    <source>
        <dbReference type="Proteomes" id="UP000654075"/>
    </source>
</evidence>
<dbReference type="EMBL" id="CAJNNV010001374">
    <property type="protein sequence ID" value="CAE8584892.1"/>
    <property type="molecule type" value="Genomic_DNA"/>
</dbReference>
<accession>A0A813DDK8</accession>
<comment type="caution">
    <text evidence="1">The sequence shown here is derived from an EMBL/GenBank/DDBJ whole genome shotgun (WGS) entry which is preliminary data.</text>
</comment>
<name>A0A813DDK8_POLGL</name>
<protein>
    <submittedName>
        <fullName evidence="1">Uncharacterized protein</fullName>
    </submittedName>
</protein>
<gene>
    <name evidence="1" type="ORF">PGLA1383_LOCUS3814</name>
</gene>
<keyword evidence="2" id="KW-1185">Reference proteome</keyword>
<reference evidence="1" key="1">
    <citation type="submission" date="2021-02" db="EMBL/GenBank/DDBJ databases">
        <authorList>
            <person name="Dougan E. K."/>
            <person name="Rhodes N."/>
            <person name="Thang M."/>
            <person name="Chan C."/>
        </authorList>
    </citation>
    <scope>NUCLEOTIDE SEQUENCE</scope>
</reference>
<evidence type="ECO:0000313" key="1">
    <source>
        <dbReference type="EMBL" id="CAE8584892.1"/>
    </source>
</evidence>
<proteinExistence type="predicted"/>
<organism evidence="1 2">
    <name type="scientific">Polarella glacialis</name>
    <name type="common">Dinoflagellate</name>
    <dbReference type="NCBI Taxonomy" id="89957"/>
    <lineage>
        <taxon>Eukaryota</taxon>
        <taxon>Sar</taxon>
        <taxon>Alveolata</taxon>
        <taxon>Dinophyceae</taxon>
        <taxon>Suessiales</taxon>
        <taxon>Suessiaceae</taxon>
        <taxon>Polarella</taxon>
    </lineage>
</organism>
<dbReference type="AlphaFoldDB" id="A0A813DDK8"/>
<sequence>MPRSFFWTEAGRLIIDSLAQLAPIPVTRGGPCDNITASVLQYASTIALNFWDCCCCCCCCCYCCRSLNFRDCGGATEQSLSCAYPSKPGNAIEQKVVAVVVVVAVLVIWYLRSTVSTDAAALSIFSRALAVEARAISRALVSQPFGLKASGESR</sequence>